<sequence length="1024" mass="112293">MRPVRLVMQAFGPYAGRQSIDFREAVAAGLFGIYGQTGSGKSTIFSAMTFALFGEAARAEQDTISLRSDHASPDLATEVEFVFDLGARRYVIRRRPEQMRPKQRGGGETRDAHEAWLFDATGLSESEITAAQPGKVLAEKKIGLVREKITDLLGYGPEQFKQIVLLPQGRFEAFLSAKTQERQDILSALFDVSLYRRLAAKLKSDAESAERLVREERAVCLRRLGADGFDSMQALVDGIAEATSSLTDRQQEEQNFRLEADAARTALQAAKDTDSQFKSRNAARQTRQKTLDQAADMAALRAQVTAAESARTLADAESRVIEAQRDYKNAQAALSLATQTQASTQATAQQAQAAYQQQLESKSEIETLRRTIDQLERNRDVLEKATGLTASVEVAKQRVQEEQAAFQTAKAGLDDLANKQQVREQALKQARLTHERRLSLTTNLTALQAQVKQAEIVERAEKDLQQARQQLNHSTNIHTERQAQTTKTAALFDQAERRLASAQALHLAAKLAPGLPCPVCGATDHPVPAIGDSAEAGLDKAFREAKQALEKARLDEQHSATAHASAQATVDERQGRLADLERPERPIQYLRQDMEDMERDLRGLGPAIDIAAAETTLENLGKAITDAQARLDQHRDRLAALKTETSSGEARLAEMLSGIAVHLRDRAALERQLQQSKALMTSRETALKRSEEAATATREAALNAHKDREAAENILTERQARFEKENQGFEDRLRDAGLTRDDLHRLKPAIATLDRDKATIEDHQRKLQRDSEKLLELETALTGKQPPDLLAHQEALSLAEAAFDTAVTLRAATAARLDHLQKLQQDLAGIAKRLDEAEATSGPLRELAGLFDAQNRQKLKLETFAIGAMFEQVLQAANLRLGPMTNGRYRLERDIESGGRGKRGLGILAFDIHTGKARPTATLSGGETFIAALALALGLADVVESASGKVRLDTIFLDEGFGSLDTENGSGTLDLVLQALNSLASQNRTVGLISHVPLVQEAIPNGFYVRKDSDGSHVEARGMM</sequence>
<evidence type="ECO:0000256" key="1">
    <source>
        <dbReference type="SAM" id="Coils"/>
    </source>
</evidence>
<dbReference type="EMBL" id="QUSG01000015">
    <property type="protein sequence ID" value="KAA3523679.1"/>
    <property type="molecule type" value="Genomic_DNA"/>
</dbReference>
<keyword evidence="1" id="KW-0175">Coiled coil</keyword>
<dbReference type="GeneID" id="60683407"/>
<feature type="compositionally biased region" description="Low complexity" evidence="2">
    <location>
        <begin position="559"/>
        <end position="569"/>
    </location>
</feature>
<organism evidence="5 6">
    <name type="scientific">Agrobacterium vitis</name>
    <name type="common">Rhizobium vitis</name>
    <dbReference type="NCBI Taxonomy" id="373"/>
    <lineage>
        <taxon>Bacteria</taxon>
        <taxon>Pseudomonadati</taxon>
        <taxon>Pseudomonadota</taxon>
        <taxon>Alphaproteobacteria</taxon>
        <taxon>Hyphomicrobiales</taxon>
        <taxon>Rhizobiaceae</taxon>
        <taxon>Rhizobium/Agrobacterium group</taxon>
        <taxon>Agrobacterium</taxon>
    </lineage>
</organism>
<dbReference type="RefSeq" id="WP_060718411.1">
    <property type="nucleotide sequence ID" value="NZ_CP055265.1"/>
</dbReference>
<reference evidence="5 6" key="1">
    <citation type="submission" date="2018-08" db="EMBL/GenBank/DDBJ databases">
        <title>Genome sequencing of Agrobacterium vitis strain ICMP 10754.</title>
        <authorList>
            <person name="Visnovsky S.B."/>
            <person name="Pitman A.R."/>
        </authorList>
    </citation>
    <scope>NUCLEOTIDE SEQUENCE [LARGE SCALE GENOMIC DNA]</scope>
    <source>
        <strain evidence="5 6">ICMP 10754</strain>
    </source>
</reference>
<protein>
    <recommendedName>
        <fullName evidence="3">Rad50/SbcC-type AAA domain-containing protein</fullName>
    </recommendedName>
</protein>
<dbReference type="Gene3D" id="3.40.50.300">
    <property type="entry name" value="P-loop containing nucleotide triphosphate hydrolases"/>
    <property type="match status" value="2"/>
</dbReference>
<dbReference type="GO" id="GO:0016887">
    <property type="term" value="F:ATP hydrolysis activity"/>
    <property type="evidence" value="ECO:0007669"/>
    <property type="project" value="InterPro"/>
</dbReference>
<name>A0A368NUG0_AGRVI</name>
<evidence type="ECO:0000313" key="6">
    <source>
        <dbReference type="Proteomes" id="UP000436911"/>
    </source>
</evidence>
<feature type="compositionally biased region" description="Basic and acidic residues" evidence="2">
    <location>
        <begin position="570"/>
        <end position="582"/>
    </location>
</feature>
<accession>A0A368NUG0</accession>
<evidence type="ECO:0000313" key="4">
    <source>
        <dbReference type="EMBL" id="KAA3523679.1"/>
    </source>
</evidence>
<gene>
    <name evidence="5" type="ORF">DXT89_19695</name>
    <name evidence="4" type="ORF">DXT89_19710</name>
</gene>
<feature type="coiled-coil region" evidence="1">
    <location>
        <begin position="753"/>
        <end position="780"/>
    </location>
</feature>
<dbReference type="InterPro" id="IPR027417">
    <property type="entry name" value="P-loop_NTPase"/>
</dbReference>
<dbReference type="Pfam" id="PF13558">
    <property type="entry name" value="SbcC_Walker_B"/>
    <property type="match status" value="1"/>
</dbReference>
<feature type="coiled-coil region" evidence="1">
    <location>
        <begin position="306"/>
        <end position="333"/>
    </location>
</feature>
<feature type="domain" description="Rad50/SbcC-type AAA" evidence="3">
    <location>
        <begin position="5"/>
        <end position="259"/>
    </location>
</feature>
<dbReference type="SUPFAM" id="SSF52540">
    <property type="entry name" value="P-loop containing nucleoside triphosphate hydrolases"/>
    <property type="match status" value="1"/>
</dbReference>
<dbReference type="PANTHER" id="PTHR32114:SF2">
    <property type="entry name" value="ABC TRANSPORTER ABCH.3"/>
    <property type="match status" value="1"/>
</dbReference>
<feature type="coiled-coil region" evidence="1">
    <location>
        <begin position="610"/>
        <end position="644"/>
    </location>
</feature>
<evidence type="ECO:0000256" key="2">
    <source>
        <dbReference type="SAM" id="MobiDB-lite"/>
    </source>
</evidence>
<dbReference type="Pfam" id="PF13476">
    <property type="entry name" value="AAA_23"/>
    <property type="match status" value="1"/>
</dbReference>
<comment type="caution">
    <text evidence="5">The sequence shown here is derived from an EMBL/GenBank/DDBJ whole genome shotgun (WGS) entry which is preliminary data.</text>
</comment>
<feature type="coiled-coil region" evidence="1">
    <location>
        <begin position="358"/>
        <end position="385"/>
    </location>
</feature>
<dbReference type="GO" id="GO:0006302">
    <property type="term" value="P:double-strand break repair"/>
    <property type="evidence" value="ECO:0007669"/>
    <property type="project" value="InterPro"/>
</dbReference>
<feature type="coiled-coil region" evidence="1">
    <location>
        <begin position="450"/>
        <end position="477"/>
    </location>
</feature>
<evidence type="ECO:0000313" key="5">
    <source>
        <dbReference type="EMBL" id="KAA3524197.1"/>
    </source>
</evidence>
<dbReference type="PANTHER" id="PTHR32114">
    <property type="entry name" value="ABC TRANSPORTER ABCH.3"/>
    <property type="match status" value="1"/>
</dbReference>
<feature type="region of interest" description="Disordered" evidence="2">
    <location>
        <begin position="553"/>
        <end position="582"/>
    </location>
</feature>
<dbReference type="EMBL" id="QUSG01000014">
    <property type="protein sequence ID" value="KAA3524197.1"/>
    <property type="molecule type" value="Genomic_DNA"/>
</dbReference>
<dbReference type="Proteomes" id="UP000436911">
    <property type="component" value="Unassembled WGS sequence"/>
</dbReference>
<dbReference type="AlphaFoldDB" id="A0A368NUG0"/>
<proteinExistence type="predicted"/>
<dbReference type="InterPro" id="IPR038729">
    <property type="entry name" value="Rad50/SbcC_AAA"/>
</dbReference>
<evidence type="ECO:0000259" key="3">
    <source>
        <dbReference type="Pfam" id="PF13476"/>
    </source>
</evidence>
<dbReference type="OrthoDB" id="9795626at2"/>